<feature type="transmembrane region" description="Helical" evidence="8">
    <location>
        <begin position="314"/>
        <end position="332"/>
    </location>
</feature>
<feature type="transmembrane region" description="Helical" evidence="8">
    <location>
        <begin position="16"/>
        <end position="37"/>
    </location>
</feature>
<gene>
    <name evidence="9" type="ORF">NT01SARS_0413</name>
</gene>
<evidence type="ECO:0000256" key="4">
    <source>
        <dbReference type="ARBA" id="ARBA00022475"/>
    </source>
</evidence>
<keyword evidence="5 8" id="KW-0812">Transmembrane</keyword>
<sequence length="500" mass="56226">MHYLIQAYKKMINPNWNLSVISITILLSLVLSIFVLLDPSSTSKILNSVYYDLSVKFESFFMYGSFILLIVLLLLAISRYGTIKLKLNNRPTYSLLSWSSMLFAAGIGATLLYWSTVEWIEYFNILKNDQMEDENIMMYSRSYPLFHWGFTAWAIYCLPVVAFGLALSLKPKSKLTFSGILFFENKIIKFLLDVLFIGAIICGAGVGLGLSFPLISSVISEILNINRSITLDLTTILICSAIFATSAYVGVQNGIKRLSNINMVLVISFLAIILVIGPTTYIIENSINTMSFFFSRYIDMSLTTGTNISIDWTVFYWAWWYALAPMVGTFLVNISNNKTLREIILGTIFIGSFGCIFSMLILSNLSISLFENNTLDSPSIIANNLLSREQLVVETISQVPYGEIMLVSFALIIVIFLCTTYDSTAYVLASASMKSSDITSSKSLRLLFSLLLVVQPTLLMFLNGVDSFKWIMVIFSIPLLFINILLMYSVLRNVYSIKKS</sequence>
<keyword evidence="6 8" id="KW-1133">Transmembrane helix</keyword>
<feature type="transmembrane region" description="Helical" evidence="8">
    <location>
        <begin position="233"/>
        <end position="251"/>
    </location>
</feature>
<dbReference type="InterPro" id="IPR018093">
    <property type="entry name" value="BCCT_CS"/>
</dbReference>
<feature type="transmembrane region" description="Helical" evidence="8">
    <location>
        <begin position="145"/>
        <end position="169"/>
    </location>
</feature>
<feature type="transmembrane region" description="Helical" evidence="8">
    <location>
        <begin position="263"/>
        <end position="283"/>
    </location>
</feature>
<feature type="transmembrane region" description="Helical" evidence="8">
    <location>
        <begin position="344"/>
        <end position="367"/>
    </location>
</feature>
<evidence type="ECO:0000256" key="6">
    <source>
        <dbReference type="ARBA" id="ARBA00022989"/>
    </source>
</evidence>
<comment type="subcellular location">
    <subcellularLocation>
        <location evidence="1">Cell membrane</location>
        <topology evidence="1">Multi-pass membrane protein</topology>
    </subcellularLocation>
</comment>
<dbReference type="EMBL" id="JH611156">
    <property type="protein sequence ID" value="EJP71929.1"/>
    <property type="molecule type" value="Genomic_DNA"/>
</dbReference>
<dbReference type="AlphaFoldDB" id="J4KS18"/>
<protein>
    <submittedName>
        <fullName evidence="9">Putative choline/carnitine/betaine transporter</fullName>
    </submittedName>
</protein>
<dbReference type="PANTHER" id="PTHR30047">
    <property type="entry name" value="HIGH-AFFINITY CHOLINE TRANSPORT PROTEIN-RELATED"/>
    <property type="match status" value="1"/>
</dbReference>
<dbReference type="PROSITE" id="PS01303">
    <property type="entry name" value="BCCT"/>
    <property type="match status" value="1"/>
</dbReference>
<feature type="transmembrane region" description="Helical" evidence="8">
    <location>
        <begin position="468"/>
        <end position="491"/>
    </location>
</feature>
<dbReference type="Proteomes" id="UP000010305">
    <property type="component" value="Unassembled WGS sequence"/>
</dbReference>
<evidence type="ECO:0000256" key="7">
    <source>
        <dbReference type="ARBA" id="ARBA00023136"/>
    </source>
</evidence>
<feature type="transmembrane region" description="Helical" evidence="8">
    <location>
        <begin position="190"/>
        <end position="213"/>
    </location>
</feature>
<feature type="transmembrane region" description="Helical" evidence="8">
    <location>
        <begin position="93"/>
        <end position="114"/>
    </location>
</feature>
<evidence type="ECO:0000256" key="3">
    <source>
        <dbReference type="ARBA" id="ARBA00022448"/>
    </source>
</evidence>
<keyword evidence="4" id="KW-1003">Cell membrane</keyword>
<evidence type="ECO:0000256" key="2">
    <source>
        <dbReference type="ARBA" id="ARBA00005658"/>
    </source>
</evidence>
<dbReference type="PANTHER" id="PTHR30047:SF7">
    <property type="entry name" value="HIGH-AFFINITY CHOLINE TRANSPORT PROTEIN"/>
    <property type="match status" value="1"/>
</dbReference>
<evidence type="ECO:0000256" key="8">
    <source>
        <dbReference type="SAM" id="Phobius"/>
    </source>
</evidence>
<feature type="transmembrane region" description="Helical" evidence="8">
    <location>
        <begin position="60"/>
        <end position="81"/>
    </location>
</feature>
<dbReference type="STRING" id="1123866.NT01SARS_0413"/>
<dbReference type="GO" id="GO:0022857">
    <property type="term" value="F:transmembrane transporter activity"/>
    <property type="evidence" value="ECO:0007669"/>
    <property type="project" value="InterPro"/>
</dbReference>
<feature type="transmembrane region" description="Helical" evidence="8">
    <location>
        <begin position="404"/>
        <end position="431"/>
    </location>
</feature>
<dbReference type="HOGENOM" id="CLU_010118_6_0_6"/>
<keyword evidence="3" id="KW-0813">Transport</keyword>
<dbReference type="GO" id="GO:0005886">
    <property type="term" value="C:plasma membrane"/>
    <property type="evidence" value="ECO:0007669"/>
    <property type="project" value="UniProtKB-SubCell"/>
</dbReference>
<keyword evidence="7 8" id="KW-0472">Membrane</keyword>
<evidence type="ECO:0000313" key="10">
    <source>
        <dbReference type="Proteomes" id="UP000010305"/>
    </source>
</evidence>
<organism evidence="9 10">
    <name type="scientific">SAR86 cluster bacterium SAR86A</name>
    <dbReference type="NCBI Taxonomy" id="1123866"/>
    <lineage>
        <taxon>Bacteria</taxon>
        <taxon>Pseudomonadati</taxon>
        <taxon>Pseudomonadota</taxon>
        <taxon>Gammaproteobacteria</taxon>
        <taxon>SAR86 cluster</taxon>
    </lineage>
</organism>
<accession>J4KS18</accession>
<name>J4KS18_9GAMM</name>
<dbReference type="InterPro" id="IPR000060">
    <property type="entry name" value="BCCT_transptr"/>
</dbReference>
<reference evidence="9 10" key="1">
    <citation type="journal article" date="2012" name="ISME J.">
        <title>Genomic insights to SAR86, an abundant and uncultivated marine bacterial lineage.</title>
        <authorList>
            <person name="Dupont C.L."/>
            <person name="Rusch D.B."/>
            <person name="Yooseph S."/>
            <person name="Lombardo M.J."/>
            <person name="Richter R.A."/>
            <person name="Valas R."/>
            <person name="Novotny M."/>
            <person name="Yee-Greenbaum J."/>
            <person name="Selengut J.D."/>
            <person name="Haft D.H."/>
            <person name="Halpern A.L."/>
            <person name="Lasken R.S."/>
            <person name="Nealson K."/>
            <person name="Friedman R."/>
            <person name="Venter J.C."/>
        </authorList>
    </citation>
    <scope>NUCLEOTIDE SEQUENCE [LARGE SCALE GENOMIC DNA]</scope>
</reference>
<proteinExistence type="inferred from homology"/>
<evidence type="ECO:0000256" key="5">
    <source>
        <dbReference type="ARBA" id="ARBA00022692"/>
    </source>
</evidence>
<feature type="transmembrane region" description="Helical" evidence="8">
    <location>
        <begin position="443"/>
        <end position="462"/>
    </location>
</feature>
<evidence type="ECO:0000313" key="9">
    <source>
        <dbReference type="EMBL" id="EJP71929.1"/>
    </source>
</evidence>
<dbReference type="Pfam" id="PF02028">
    <property type="entry name" value="BCCT"/>
    <property type="match status" value="1"/>
</dbReference>
<comment type="similarity">
    <text evidence="2">Belongs to the BCCT transporter (TC 2.A.15) family.</text>
</comment>
<evidence type="ECO:0000256" key="1">
    <source>
        <dbReference type="ARBA" id="ARBA00004651"/>
    </source>
</evidence>